<keyword evidence="2" id="KW-1185">Reference proteome</keyword>
<evidence type="ECO:0000313" key="1">
    <source>
        <dbReference type="EMBL" id="BAR94575.1"/>
    </source>
</evidence>
<dbReference type="KEGG" id="vg:26645232"/>
<sequence>MEEANQLYDKFMLDLDALAPLCPRYEIVNYIYSLDVTSV</sequence>
<dbReference type="EMBL" id="LC064302">
    <property type="protein sequence ID" value="BAR94575.1"/>
    <property type="molecule type" value="Genomic_DNA"/>
</dbReference>
<dbReference type="GeneID" id="26645232"/>
<name>A0A0H5B0Y0_BPK21</name>
<dbReference type="OrthoDB" id="41399at10239"/>
<dbReference type="RefSeq" id="YP_009218965.1">
    <property type="nucleotide sequence ID" value="NC_029017.1"/>
</dbReference>
<dbReference type="Proteomes" id="UP000203732">
    <property type="component" value="Segment"/>
</dbReference>
<accession>A0A0H5B0Y0</accession>
<proteinExistence type="predicted"/>
<evidence type="ECO:0000313" key="2">
    <source>
        <dbReference type="Proteomes" id="UP000203732"/>
    </source>
</evidence>
<reference evidence="1 2" key="1">
    <citation type="submission" date="2015-07" db="EMBL/GenBank/DDBJ databases">
        <title>Characterization of Pseudomonas aeruginosa phage KPP21 belonging to family Podoviridae genus N4-like viruses, isolated in Japan.</title>
        <authorList>
            <person name="Shigehisa R."/>
            <person name="Uchiyama J."/>
            <person name="Kato S."/>
            <person name="Takemura-Uchiyama I."/>
            <person name="Ujihara T."/>
            <person name="Sakaguchi Y."/>
            <person name="Okamoto N."/>
            <person name="Shimakura H."/>
            <person name="Daibata M."/>
            <person name="Sakaguchi M."/>
            <person name="Matsuzaki S."/>
        </authorList>
    </citation>
    <scope>NUCLEOTIDE SEQUENCE [LARGE SCALE GENOMIC DNA]</scope>
</reference>
<organismHost>
    <name type="scientific">Pseudomonas aeruginosa</name>
    <dbReference type="NCBI Taxonomy" id="287"/>
</organismHost>
<protein>
    <submittedName>
        <fullName evidence="1">Uncharacterized protein</fullName>
    </submittedName>
</protein>
<organism evidence="1 2">
    <name type="scientific">Pseudomonas phage KPP21</name>
    <dbReference type="NCBI Taxonomy" id="1678082"/>
    <lineage>
        <taxon>Viruses</taxon>
        <taxon>Duplodnaviria</taxon>
        <taxon>Heunggongvirae</taxon>
        <taxon>Uroviricota</taxon>
        <taxon>Caudoviricetes</taxon>
        <taxon>Schitoviridae</taxon>
        <taxon>Migulavirinae</taxon>
        <taxon>Luzseptimavirus</taxon>
        <taxon>Luzseptimavirus KPP21</taxon>
    </lineage>
</organism>